<dbReference type="Proteomes" id="UP000236182">
    <property type="component" value="Unassembled WGS sequence"/>
</dbReference>
<reference evidence="1" key="1">
    <citation type="submission" date="2018-04" db="EMBL/GenBank/DDBJ databases">
        <title>Draft Genome Sequences of Chryseobacterium lactis NCTC11390T isolated from milk, Chryseobacterium oncorhynchi 701B-08T from rainbow trout, and Chryseobacterium viscerum 687B-08T from diseased fish.</title>
        <authorList>
            <person name="Jeong J.-J."/>
            <person name="Lee Y.J."/>
            <person name="Pathiraja D."/>
            <person name="Park B."/>
            <person name="Choi I.-G."/>
            <person name="Kim K.D."/>
        </authorList>
    </citation>
    <scope>NUCLEOTIDE SEQUENCE [LARGE SCALE GENOMIC DNA]</scope>
    <source>
        <strain evidence="1">701B-08</strain>
    </source>
</reference>
<accession>A0A316WME9</accession>
<comment type="caution">
    <text evidence="1">The sequence shown here is derived from an EMBL/GenBank/DDBJ whole genome shotgun (WGS) entry which is preliminary data.</text>
</comment>
<evidence type="ECO:0000313" key="1">
    <source>
        <dbReference type="EMBL" id="PWN62299.1"/>
    </source>
</evidence>
<sequence>MMVPVMIQDRSFMVPEQNSHTNKTLLMSRRNRNKGGQHNLAAKTAGKSTGNKLLPQIIEKSVSQTRQDIAKWRTALNGARNTDNPAVYMLYQLYEYILDDTQLTSQIENRIQDSLGSTFNLKKKGGDIDQELTDSLQNSELFNELIKQIINTRFYGHSLVELDWKQEGLNEPQLIAELIPRTNVLAKKGTFLPDYNEEKGVLYRELPEFGTWLLEFGKPGEIGLLNKAIPHALFKRFAQSCWSELCEIHGIPPRVMKTDTQDPASMTRGKKMMQDMGAAAWFIIDSTEEFSFANGVQTSGDVYGNLLKYCDQQNSLLISGAIIGQDTEHGSRSKDESGQKMLSKLVLADMAIVEMYMNTKVMPALARIGIVPADYVFGWEISEDLQTLWQRTLQALEYFDVDPEWMKEKFGIAIMGKKETAISAIQGSNLNAAESFFV</sequence>
<dbReference type="OrthoDB" id="9797300at2"/>
<name>A0A316WME9_9FLAO</name>
<dbReference type="InterPro" id="IPR009279">
    <property type="entry name" value="Portal_Mu"/>
</dbReference>
<gene>
    <name evidence="1" type="ORF">C1638_017555</name>
</gene>
<organism evidence="1 2">
    <name type="scientific">Chryseobacterium oncorhynchi</name>
    <dbReference type="NCBI Taxonomy" id="741074"/>
    <lineage>
        <taxon>Bacteria</taxon>
        <taxon>Pseudomonadati</taxon>
        <taxon>Bacteroidota</taxon>
        <taxon>Flavobacteriia</taxon>
        <taxon>Flavobacteriales</taxon>
        <taxon>Weeksellaceae</taxon>
        <taxon>Chryseobacterium group</taxon>
        <taxon>Chryseobacterium</taxon>
    </lineage>
</organism>
<evidence type="ECO:0000313" key="2">
    <source>
        <dbReference type="Proteomes" id="UP000236182"/>
    </source>
</evidence>
<keyword evidence="2" id="KW-1185">Reference proteome</keyword>
<dbReference type="EMBL" id="PPEI02000005">
    <property type="protein sequence ID" value="PWN62299.1"/>
    <property type="molecule type" value="Genomic_DNA"/>
</dbReference>
<protein>
    <recommendedName>
        <fullName evidence="3">DUF935 domain-containing protein</fullName>
    </recommendedName>
</protein>
<proteinExistence type="predicted"/>
<dbReference type="Pfam" id="PF06074">
    <property type="entry name" value="Portal_Mu"/>
    <property type="match status" value="1"/>
</dbReference>
<evidence type="ECO:0008006" key="3">
    <source>
        <dbReference type="Google" id="ProtNLM"/>
    </source>
</evidence>
<dbReference type="AlphaFoldDB" id="A0A316WME9"/>